<proteinExistence type="predicted"/>
<reference evidence="1" key="3">
    <citation type="submission" date="2025-09" db="UniProtKB">
        <authorList>
            <consortium name="Ensembl"/>
        </authorList>
    </citation>
    <scope>IDENTIFICATION</scope>
</reference>
<keyword evidence="2" id="KW-1185">Reference proteome</keyword>
<reference evidence="1 2" key="1">
    <citation type="submission" date="2012-10" db="EMBL/GenBank/DDBJ databases">
        <authorList>
            <consortium name="Gibbon Genome Sequencing Consortium"/>
        </authorList>
    </citation>
    <scope>NUCLEOTIDE SEQUENCE [LARGE SCALE GENOMIC DNA]</scope>
</reference>
<dbReference type="Proteomes" id="UP000001073">
    <property type="component" value="Chromosome 7b"/>
</dbReference>
<dbReference type="Ensembl" id="ENSNLET00000059038.1">
    <property type="protein sequence ID" value="ENSNLEP00000044872.1"/>
    <property type="gene ID" value="ENSNLEG00000033642.1"/>
</dbReference>
<dbReference type="GeneTree" id="ENSGT00910000147669"/>
<dbReference type="InParanoid" id="A0A2I3HMY2"/>
<evidence type="ECO:0000313" key="1">
    <source>
        <dbReference type="Ensembl" id="ENSNLEP00000044872.1"/>
    </source>
</evidence>
<sequence length="92" mass="10031">MMISLRALLLALRQKPNGTGTIHEVTAQLMMSVRLPCWPVAVCSCAAQTASFILIKAPPQPQQSPRPVLSTLLFMYLLGPARQHPVALHNTS</sequence>
<dbReference type="AlphaFoldDB" id="A0A2I3HMY2"/>
<organism evidence="1 2">
    <name type="scientific">Nomascus leucogenys</name>
    <name type="common">Northern white-cheeked gibbon</name>
    <name type="synonym">Hylobates leucogenys</name>
    <dbReference type="NCBI Taxonomy" id="61853"/>
    <lineage>
        <taxon>Eukaryota</taxon>
        <taxon>Metazoa</taxon>
        <taxon>Chordata</taxon>
        <taxon>Craniata</taxon>
        <taxon>Vertebrata</taxon>
        <taxon>Euteleostomi</taxon>
        <taxon>Mammalia</taxon>
        <taxon>Eutheria</taxon>
        <taxon>Euarchontoglires</taxon>
        <taxon>Primates</taxon>
        <taxon>Haplorrhini</taxon>
        <taxon>Catarrhini</taxon>
        <taxon>Hylobatidae</taxon>
        <taxon>Nomascus</taxon>
    </lineage>
</organism>
<dbReference type="OMA" id="TAQLMMS"/>
<name>A0A2I3HMY2_NOMLE</name>
<dbReference type="EMBL" id="ADFV01177563">
    <property type="status" value="NOT_ANNOTATED_CDS"/>
    <property type="molecule type" value="Genomic_DNA"/>
</dbReference>
<reference evidence="1" key="2">
    <citation type="submission" date="2025-08" db="UniProtKB">
        <authorList>
            <consortium name="Ensembl"/>
        </authorList>
    </citation>
    <scope>IDENTIFICATION</scope>
</reference>
<accession>A0A2I3HMY2</accession>
<protein>
    <submittedName>
        <fullName evidence="1">Uncharacterized protein</fullName>
    </submittedName>
</protein>
<evidence type="ECO:0000313" key="2">
    <source>
        <dbReference type="Proteomes" id="UP000001073"/>
    </source>
</evidence>